<evidence type="ECO:0008006" key="4">
    <source>
        <dbReference type="Google" id="ProtNLM"/>
    </source>
</evidence>
<dbReference type="HOGENOM" id="CLU_019520_0_0_1"/>
<dbReference type="OrthoDB" id="185373at2759"/>
<dbReference type="STRING" id="870435.A0A0C3KG90"/>
<reference evidence="2 3" key="1">
    <citation type="submission" date="2014-04" db="EMBL/GenBank/DDBJ databases">
        <authorList>
            <consortium name="DOE Joint Genome Institute"/>
            <person name="Kuo A."/>
            <person name="Kohler A."/>
            <person name="Costa M.D."/>
            <person name="Nagy L.G."/>
            <person name="Floudas D."/>
            <person name="Copeland A."/>
            <person name="Barry K.W."/>
            <person name="Cichocki N."/>
            <person name="Veneault-Fourrey C."/>
            <person name="LaButti K."/>
            <person name="Lindquist E.A."/>
            <person name="Lipzen A."/>
            <person name="Lundell T."/>
            <person name="Morin E."/>
            <person name="Murat C."/>
            <person name="Sun H."/>
            <person name="Tunlid A."/>
            <person name="Henrissat B."/>
            <person name="Grigoriev I.V."/>
            <person name="Hibbett D.S."/>
            <person name="Martin F."/>
            <person name="Nordberg H.P."/>
            <person name="Cantor M.N."/>
            <person name="Hua S.X."/>
        </authorList>
    </citation>
    <scope>NUCLEOTIDE SEQUENCE [LARGE SCALE GENOMIC DNA]</scope>
    <source>
        <strain evidence="2 3">Marx 270</strain>
    </source>
</reference>
<protein>
    <recommendedName>
        <fullName evidence="4">Pentacotripeptide-repeat region of PRORP domain-containing protein</fullName>
    </recommendedName>
</protein>
<evidence type="ECO:0000313" key="2">
    <source>
        <dbReference type="EMBL" id="KIO08607.1"/>
    </source>
</evidence>
<dbReference type="InParanoid" id="A0A0C3KG90"/>
<keyword evidence="1" id="KW-0677">Repeat</keyword>
<reference evidence="3" key="2">
    <citation type="submission" date="2015-01" db="EMBL/GenBank/DDBJ databases">
        <title>Evolutionary Origins and Diversification of the Mycorrhizal Mutualists.</title>
        <authorList>
            <consortium name="DOE Joint Genome Institute"/>
            <consortium name="Mycorrhizal Genomics Consortium"/>
            <person name="Kohler A."/>
            <person name="Kuo A."/>
            <person name="Nagy L.G."/>
            <person name="Floudas D."/>
            <person name="Copeland A."/>
            <person name="Barry K.W."/>
            <person name="Cichocki N."/>
            <person name="Veneault-Fourrey C."/>
            <person name="LaButti K."/>
            <person name="Lindquist E.A."/>
            <person name="Lipzen A."/>
            <person name="Lundell T."/>
            <person name="Morin E."/>
            <person name="Murat C."/>
            <person name="Riley R."/>
            <person name="Ohm R."/>
            <person name="Sun H."/>
            <person name="Tunlid A."/>
            <person name="Henrissat B."/>
            <person name="Grigoriev I.V."/>
            <person name="Hibbett D.S."/>
            <person name="Martin F."/>
        </authorList>
    </citation>
    <scope>NUCLEOTIDE SEQUENCE [LARGE SCALE GENOMIC DNA]</scope>
    <source>
        <strain evidence="3">Marx 270</strain>
    </source>
</reference>
<evidence type="ECO:0000256" key="1">
    <source>
        <dbReference type="ARBA" id="ARBA00022737"/>
    </source>
</evidence>
<keyword evidence="3" id="KW-1185">Reference proteome</keyword>
<sequence>MSFGRAASQLERLAIAFHRPSLPKLPLHNTRDSWFPFLVTSQKCSRKFSTSSLAAQPELSVRPQRRVPHQKLGSVRAQIHDALDSLDESLPERHPLKEDQILRVLDTLASSARPQDLALIEKVLANFTSLCGLPVVAEVHSHIIRGLLKQGNPQTLLNWLVQMRQKPGNVQPYLQHWHMFLEHCADVGHVRMIRIALSKMAHSGCLPNNRTFKILFRAMFNSGASVKDFHAAFNDIEKYTFWYDEDIANMLYDGFVKLNQTQQAREVKEEFNRHFLKRVIKESPRLVEWEGSLALEVERHGMVDAVKLCRSLQEDGYKVHHRTLSILLRRSHDISDLEYAGEALDLKPSAFHWSIVIANAIRAGNLPSALSSYRQFRSTGLPLSAPLLQPLITGLCNTATSGSSDDLLDQALKLYHELATTFPPADPDAPPRREDLDFMRERSVGPDAYMYGTLLRAMGNSTDVQKYSKVAISLLVAMEARAIPHTSVILASLIVIAMRCSSSVDEALEAYRRLARQTNVPRITAWGYQWILDTLSKLTFGEDRSLPPIWHYFEIVKDMRFSGLAVTPTIYAQLLKHLAHLAPDAPEVMKDRLAACVRRVHDHLTLDPTMTPNISLWNQLMDTYQRVGLFAEAYRVWEMLLVSENFDHASVSIILDACGFANAWPLAQKVHMRLSERSFLFNQGNWHSYVECMCRVGRLNDAVKTVCLQMGQGQKDVAPNADTIQVLLTFATRANQQDEVLSRIQRYLPDLWVTLPSILGEIIIKPNHVAM</sequence>
<proteinExistence type="predicted"/>
<dbReference type="InterPro" id="IPR011990">
    <property type="entry name" value="TPR-like_helical_dom_sf"/>
</dbReference>
<dbReference type="Gene3D" id="1.25.40.10">
    <property type="entry name" value="Tetratricopeptide repeat domain"/>
    <property type="match status" value="3"/>
</dbReference>
<organism evidence="2 3">
    <name type="scientific">Pisolithus tinctorius Marx 270</name>
    <dbReference type="NCBI Taxonomy" id="870435"/>
    <lineage>
        <taxon>Eukaryota</taxon>
        <taxon>Fungi</taxon>
        <taxon>Dikarya</taxon>
        <taxon>Basidiomycota</taxon>
        <taxon>Agaricomycotina</taxon>
        <taxon>Agaricomycetes</taxon>
        <taxon>Agaricomycetidae</taxon>
        <taxon>Boletales</taxon>
        <taxon>Sclerodermatineae</taxon>
        <taxon>Pisolithaceae</taxon>
        <taxon>Pisolithus</taxon>
    </lineage>
</organism>
<evidence type="ECO:0000313" key="3">
    <source>
        <dbReference type="Proteomes" id="UP000054217"/>
    </source>
</evidence>
<dbReference type="AlphaFoldDB" id="A0A0C3KG90"/>
<name>A0A0C3KG90_PISTI</name>
<dbReference type="PANTHER" id="PTHR47447">
    <property type="entry name" value="OS03G0856100 PROTEIN"/>
    <property type="match status" value="1"/>
</dbReference>
<accession>A0A0C3KG90</accession>
<dbReference type="PANTHER" id="PTHR47447:SF17">
    <property type="entry name" value="OS12G0638900 PROTEIN"/>
    <property type="match status" value="1"/>
</dbReference>
<dbReference type="EMBL" id="KN831957">
    <property type="protein sequence ID" value="KIO08607.1"/>
    <property type="molecule type" value="Genomic_DNA"/>
</dbReference>
<dbReference type="Proteomes" id="UP000054217">
    <property type="component" value="Unassembled WGS sequence"/>
</dbReference>
<gene>
    <name evidence="2" type="ORF">M404DRAFT_366798</name>
</gene>